<feature type="transmembrane region" description="Helical" evidence="1">
    <location>
        <begin position="229"/>
        <end position="251"/>
    </location>
</feature>
<keyword evidence="1" id="KW-1133">Transmembrane helix</keyword>
<dbReference type="OrthoDB" id="8012606at2759"/>
<protein>
    <submittedName>
        <fullName evidence="3">Uncharacterized protein LOC105227945</fullName>
    </submittedName>
</protein>
<name>A0A6I9V9I2_BACDO</name>
<organism evidence="2 3">
    <name type="scientific">Bactrocera dorsalis</name>
    <name type="common">Oriental fruit fly</name>
    <name type="synonym">Dacus dorsalis</name>
    <dbReference type="NCBI Taxonomy" id="27457"/>
    <lineage>
        <taxon>Eukaryota</taxon>
        <taxon>Metazoa</taxon>
        <taxon>Ecdysozoa</taxon>
        <taxon>Arthropoda</taxon>
        <taxon>Hexapoda</taxon>
        <taxon>Insecta</taxon>
        <taxon>Pterygota</taxon>
        <taxon>Neoptera</taxon>
        <taxon>Endopterygota</taxon>
        <taxon>Diptera</taxon>
        <taxon>Brachycera</taxon>
        <taxon>Muscomorpha</taxon>
        <taxon>Tephritoidea</taxon>
        <taxon>Tephritidae</taxon>
        <taxon>Bactrocera</taxon>
        <taxon>Bactrocera</taxon>
    </lineage>
</organism>
<gene>
    <name evidence="3" type="primary">LOC105227945</name>
</gene>
<evidence type="ECO:0000313" key="2">
    <source>
        <dbReference type="Proteomes" id="UP001652620"/>
    </source>
</evidence>
<evidence type="ECO:0000313" key="3">
    <source>
        <dbReference type="RefSeq" id="XP_011205817.2"/>
    </source>
</evidence>
<feature type="transmembrane region" description="Helical" evidence="1">
    <location>
        <begin position="298"/>
        <end position="317"/>
    </location>
</feature>
<accession>A0A6I9V9I2</accession>
<keyword evidence="2" id="KW-1185">Reference proteome</keyword>
<sequence>MHGNSIYSRNEKKKNKHNKAWRIQLKTYTQYFKTKIIRIFKNKQKKQYILLKKIAADCFILHLEKISAKIEKPRPAMHTYNEGLNYVPLLAAQNAAPHMSNGGGVCFNTAQRAARGMSPTTLGSVICYNGNYEGDLSMFGSKPTLQALTQQRRLELVETDSDTEYRRELEAYQPPQRSNAHQSSGIERQLRRLLIYYGDRLLSPKRRQQATAFTSSIYKSSYYQRTSDLLYRACAWTLWLLRLMLFTLLRFSNSSYGCWRSCILMRNTARRVLWWMTLAKCGDVKLFVMILIGTPLVFVIGVVGLLLSVYCALRECFSNANFLRRFHVT</sequence>
<evidence type="ECO:0000256" key="1">
    <source>
        <dbReference type="SAM" id="Phobius"/>
    </source>
</evidence>
<dbReference type="GeneID" id="105227945"/>
<proteinExistence type="predicted"/>
<dbReference type="RefSeq" id="XP_011205817.2">
    <property type="nucleotide sequence ID" value="XM_011207515.4"/>
</dbReference>
<keyword evidence="1" id="KW-0812">Transmembrane</keyword>
<keyword evidence="1" id="KW-0472">Membrane</keyword>
<reference evidence="3" key="1">
    <citation type="submission" date="2025-08" db="UniProtKB">
        <authorList>
            <consortium name="RefSeq"/>
        </authorList>
    </citation>
    <scope>IDENTIFICATION</scope>
    <source>
        <tissue evidence="3">Adult</tissue>
    </source>
</reference>
<dbReference type="Proteomes" id="UP001652620">
    <property type="component" value="Chromosome 5"/>
</dbReference>